<keyword evidence="2" id="KW-0378">Hydrolase</keyword>
<dbReference type="NCBIfam" id="TIGR01613">
    <property type="entry name" value="primase_Cterm"/>
    <property type="match status" value="1"/>
</dbReference>
<name>A0A839FW77_9MICC</name>
<dbReference type="Gene3D" id="3.90.580.10">
    <property type="entry name" value="Zinc finger, CHC2-type domain"/>
    <property type="match status" value="1"/>
</dbReference>
<dbReference type="SMART" id="SM00885">
    <property type="entry name" value="D5_N"/>
    <property type="match status" value="1"/>
</dbReference>
<dbReference type="Pfam" id="PF08706">
    <property type="entry name" value="D5_N"/>
    <property type="match status" value="1"/>
</dbReference>
<dbReference type="GO" id="GO:0008270">
    <property type="term" value="F:zinc ion binding"/>
    <property type="evidence" value="ECO:0007669"/>
    <property type="project" value="InterPro"/>
</dbReference>
<gene>
    <name evidence="6" type="ORF">HNR24_001267</name>
</gene>
<feature type="region of interest" description="Disordered" evidence="4">
    <location>
        <begin position="762"/>
        <end position="797"/>
    </location>
</feature>
<evidence type="ECO:0000256" key="4">
    <source>
        <dbReference type="SAM" id="MobiDB-lite"/>
    </source>
</evidence>
<protein>
    <submittedName>
        <fullName evidence="6">P4 family phage/plasmid primase-like protein</fullName>
    </submittedName>
</protein>
<dbReference type="GO" id="GO:0003677">
    <property type="term" value="F:DNA binding"/>
    <property type="evidence" value="ECO:0007669"/>
    <property type="project" value="InterPro"/>
</dbReference>
<dbReference type="GO" id="GO:0016787">
    <property type="term" value="F:hydrolase activity"/>
    <property type="evidence" value="ECO:0007669"/>
    <property type="project" value="UniProtKB-KW"/>
</dbReference>
<dbReference type="InterPro" id="IPR034154">
    <property type="entry name" value="TOPRIM_DnaG/twinkle"/>
</dbReference>
<dbReference type="InterPro" id="IPR014818">
    <property type="entry name" value="Phage/plasmid_primase_P4_C"/>
</dbReference>
<dbReference type="InterPro" id="IPR014015">
    <property type="entry name" value="Helicase_SF3_DNA-vir"/>
</dbReference>
<dbReference type="PROSITE" id="PS51206">
    <property type="entry name" value="SF3_HELICASE_1"/>
    <property type="match status" value="1"/>
</dbReference>
<evidence type="ECO:0000259" key="5">
    <source>
        <dbReference type="PROSITE" id="PS51206"/>
    </source>
</evidence>
<keyword evidence="3" id="KW-0067">ATP-binding</keyword>
<dbReference type="InterPro" id="IPR036977">
    <property type="entry name" value="DNA_primase_Znf_CHC2"/>
</dbReference>
<dbReference type="GO" id="GO:0006260">
    <property type="term" value="P:DNA replication"/>
    <property type="evidence" value="ECO:0007669"/>
    <property type="project" value="InterPro"/>
</dbReference>
<dbReference type="PANTHER" id="PTHR35372">
    <property type="entry name" value="ATP BINDING PROTEIN-RELATED"/>
    <property type="match status" value="1"/>
</dbReference>
<accession>A0A839FW77</accession>
<organism evidence="6 7">
    <name type="scientific">Nesterenkonia jeotgali</name>
    <dbReference type="NCBI Taxonomy" id="317018"/>
    <lineage>
        <taxon>Bacteria</taxon>
        <taxon>Bacillati</taxon>
        <taxon>Actinomycetota</taxon>
        <taxon>Actinomycetes</taxon>
        <taxon>Micrococcales</taxon>
        <taxon>Micrococcaceae</taxon>
        <taxon>Nesterenkonia</taxon>
    </lineage>
</organism>
<dbReference type="InterPro" id="IPR051620">
    <property type="entry name" value="ORF904-like_C"/>
</dbReference>
<feature type="domain" description="SF3 helicase" evidence="5">
    <location>
        <begin position="436"/>
        <end position="597"/>
    </location>
</feature>
<dbReference type="GO" id="GO:0005524">
    <property type="term" value="F:ATP binding"/>
    <property type="evidence" value="ECO:0007669"/>
    <property type="project" value="UniProtKB-KW"/>
</dbReference>
<dbReference type="EMBL" id="JACJIH010000001">
    <property type="protein sequence ID" value="MBA8921334.1"/>
    <property type="molecule type" value="Genomic_DNA"/>
</dbReference>
<comment type="caution">
    <text evidence="6">The sequence shown here is derived from an EMBL/GenBank/DDBJ whole genome shotgun (WGS) entry which is preliminary data.</text>
</comment>
<proteinExistence type="predicted"/>
<evidence type="ECO:0000313" key="6">
    <source>
        <dbReference type="EMBL" id="MBA8921334.1"/>
    </source>
</evidence>
<keyword evidence="1" id="KW-0547">Nucleotide-binding</keyword>
<dbReference type="InterPro" id="IPR006500">
    <property type="entry name" value="Helicase_put_C_phage/plasmid"/>
</dbReference>
<evidence type="ECO:0000313" key="7">
    <source>
        <dbReference type="Proteomes" id="UP000546252"/>
    </source>
</evidence>
<sequence>MMIDGILGRLDRVSAPQVDTDSTSWKACCPVHDDSNPSLSITEKADGTVLAHCFAGCDQQDVRSALGLPSPSTNTGSGVWMPGGIQHEETYVYTDADGKPLFEVLRGRLKGKKEIRQRVPDSSKRYGYSWSLKDLDRDKRKTLYMRPVVDTAIDEGERILVVEGEKDVHTALALGEVATCNAGGAGGFELRHSQQLEGAHVNIIQDKDDPGRKHGSLVYRLLEVYAASARLFDVHPSLPEKADLTDHVEAGFGLDDLVEVEPDASVGRPSGDSSDNSVVQTVSEWTDSGVSERLAQAVGDRWRWVAGVGWYRWTGKVWQRQEDDTTFAEAVRKFASSEIQRVLSSGGVVGEAARLLSKSKITAVSALAKGQLHASLLDFDTDPDIFVANNCVVDLRTGEQMPHDPSRLVTKCSSVNYRPDATHPDWVTALGAADPCDADWLQIRFGQSMTGHVPDDDVMPVLKGGGENGKSTILGVVLEVAGDYAMLVPSELLLGNPNDHPTKKMVLKGLRLGVKEETTEGRRLNMTGIKEVMGTPMITGHYMRQDDITFRATHALVVSTNPELTVDEDDDGTWRRLAKVEFPYRYRKPGEALELPKDRRGDPLLRDRLRSGQEQQEAVLAWLVEGARRWYEDGRHMPPQPPKVAAATETWRRKSDHWRAFAEDHLVLDGASAVWIEDLHKEMNTFLMGRGHQRWGSNLFRGRLEENSWLQQPGVFLSGRERLSTLGKRLGNPVTLDRPLTADPIKSPPVQGQYVVGVRFRAPEDDLDTGSPAPAAKQMPAERDRPMPVIADVDEES</sequence>
<evidence type="ECO:0000256" key="2">
    <source>
        <dbReference type="ARBA" id="ARBA00022801"/>
    </source>
</evidence>
<reference evidence="6 7" key="1">
    <citation type="submission" date="2020-08" db="EMBL/GenBank/DDBJ databases">
        <title>Sequencing the genomes of 1000 actinobacteria strains.</title>
        <authorList>
            <person name="Klenk H.-P."/>
        </authorList>
    </citation>
    <scope>NUCLEOTIDE SEQUENCE [LARGE SCALE GENOMIC DNA]</scope>
    <source>
        <strain evidence="6 7">DSM 19081</strain>
    </source>
</reference>
<evidence type="ECO:0000256" key="3">
    <source>
        <dbReference type="ARBA" id="ARBA00022840"/>
    </source>
</evidence>
<dbReference type="AlphaFoldDB" id="A0A839FW77"/>
<dbReference type="Proteomes" id="UP000546252">
    <property type="component" value="Unassembled WGS sequence"/>
</dbReference>
<dbReference type="PANTHER" id="PTHR35372:SF2">
    <property type="entry name" value="SF3 HELICASE DOMAIN-CONTAINING PROTEIN"/>
    <property type="match status" value="1"/>
</dbReference>
<dbReference type="Gene3D" id="3.40.1360.10">
    <property type="match status" value="1"/>
</dbReference>
<evidence type="ECO:0000256" key="1">
    <source>
        <dbReference type="ARBA" id="ARBA00022741"/>
    </source>
</evidence>
<dbReference type="CDD" id="cd01029">
    <property type="entry name" value="TOPRIM_primases"/>
    <property type="match status" value="1"/>
</dbReference>